<keyword evidence="4" id="KW-0804">Transcription</keyword>
<dbReference type="GO" id="GO:0008270">
    <property type="term" value="F:zinc ion binding"/>
    <property type="evidence" value="ECO:0007669"/>
    <property type="project" value="InterPro"/>
</dbReference>
<dbReference type="GO" id="GO:0000981">
    <property type="term" value="F:DNA-binding transcription factor activity, RNA polymerase II-specific"/>
    <property type="evidence" value="ECO:0007669"/>
    <property type="project" value="InterPro"/>
</dbReference>
<dbReference type="SUPFAM" id="SSF57701">
    <property type="entry name" value="Zn2/Cys6 DNA-binding domain"/>
    <property type="match status" value="1"/>
</dbReference>
<dbReference type="InterPro" id="IPR036864">
    <property type="entry name" value="Zn2-C6_fun-type_DNA-bd_sf"/>
</dbReference>
<feature type="region of interest" description="Disordered" evidence="6">
    <location>
        <begin position="107"/>
        <end position="131"/>
    </location>
</feature>
<sequence>MEPTNKGPKACTTCAKAKARCIPARDRDSKCQRCQRLNKECVSQRPAPPRPKKAPKRSRVAELEKRLDELSSQFAEGGVVAALHSGARPSAVAAAAAAAASTASSTTAIEQRSVPERLGQQQQQQQQRKRKKCDSVVTFEYLFPSPRSESAEASGWSSEAGCNDCVPGSGSGGAPSSSSPPSSSSLVDQLWPAAPEAEALLLQYHETHAPLTPFVVIPRHLTAAELRRQRPFLWRVVMMVSCFFDGPRQHRLGKEVLAEFATTAVLDGNKSLEMLQGLLLMIGWMNFSLRSAQLTNLVYLARSLTVSASSPGLPCGAESKVTEAKWGELEYVRAYLGTYYVNAIVFNTNKKADAFMNTSQLDAFCNLLSSPGEYPSDIYLVKLVRIQMLSQSISMAMTFDPAQPPPMQLPLTMVVQDFQQQIEAYRASLPPHLADNGTLQCHIAISQILLADISISDAHCSALAISHQDRIQLLWSCLRSLRRYYTVHGAIKCDQVKDTEQRHFLGLTALDLAYAIVTGIKMLLVRVPGWDPQSIVSELGIREMVDEEIQAVAAVVARRQSGRWEEEDPLGRMHKLLQYGRDLIDLQLQKLRMEEGVGSGGADAASAATPAVVASKDGGQGWMMMGMEDLDDDLWQSFMNETAWSLSGEPMMTDAFADVAV</sequence>
<evidence type="ECO:0000256" key="3">
    <source>
        <dbReference type="ARBA" id="ARBA00023125"/>
    </source>
</evidence>
<protein>
    <recommendedName>
        <fullName evidence="7">Zn(2)-C6 fungal-type domain-containing protein</fullName>
    </recommendedName>
</protein>
<keyword evidence="2" id="KW-0805">Transcription regulation</keyword>
<feature type="region of interest" description="Disordered" evidence="6">
    <location>
        <begin position="164"/>
        <end position="187"/>
    </location>
</feature>
<feature type="compositionally biased region" description="Low complexity" evidence="6">
    <location>
        <begin position="174"/>
        <end position="187"/>
    </location>
</feature>
<evidence type="ECO:0000313" key="8">
    <source>
        <dbReference type="EMBL" id="OTA08531.1"/>
    </source>
</evidence>
<dbReference type="EMBL" id="LFMI01000861">
    <property type="protein sequence ID" value="OTA08531.1"/>
    <property type="molecule type" value="Genomic_DNA"/>
</dbReference>
<dbReference type="OrthoDB" id="1600564at2759"/>
<dbReference type="PANTHER" id="PTHR31845:SF10">
    <property type="entry name" value="ZN(II)2CYS6 TRANSCRIPTION FACTOR (EUROFUNG)"/>
    <property type="match status" value="1"/>
</dbReference>
<organism evidence="8 9">
    <name type="scientific">Trichoderma parareesei</name>
    <name type="common">Filamentous fungus</name>
    <dbReference type="NCBI Taxonomy" id="858221"/>
    <lineage>
        <taxon>Eukaryota</taxon>
        <taxon>Fungi</taxon>
        <taxon>Dikarya</taxon>
        <taxon>Ascomycota</taxon>
        <taxon>Pezizomycotina</taxon>
        <taxon>Sordariomycetes</taxon>
        <taxon>Hypocreomycetidae</taxon>
        <taxon>Hypocreales</taxon>
        <taxon>Hypocreaceae</taxon>
        <taxon>Trichoderma</taxon>
    </lineage>
</organism>
<keyword evidence="3" id="KW-0238">DNA-binding</keyword>
<name>A0A2H3A9Q0_TRIPA</name>
<reference evidence="8 9" key="1">
    <citation type="journal article" date="2015" name="Genome Announc.">
        <title>Genome sequence and annotation of Trichoderma parareesei, the ancestor of the cellulase producer Trichoderma reesei.</title>
        <authorList>
            <person name="Yang D."/>
            <person name="Pomraning K."/>
            <person name="Kopchinskiy A."/>
            <person name="Karimi Aghcheh R."/>
            <person name="Atanasova L."/>
            <person name="Chenthamara K."/>
            <person name="Baker S.E."/>
            <person name="Zhang R."/>
            <person name="Shen Q."/>
            <person name="Freitag M."/>
            <person name="Kubicek C.P."/>
            <person name="Druzhinina I.S."/>
        </authorList>
    </citation>
    <scope>NUCLEOTIDE SEQUENCE [LARGE SCALE GENOMIC DNA]</scope>
    <source>
        <strain evidence="8 9">CBS 125925</strain>
    </source>
</reference>
<proteinExistence type="predicted"/>
<gene>
    <name evidence="8" type="ORF">A9Z42_0002360</name>
</gene>
<evidence type="ECO:0000256" key="2">
    <source>
        <dbReference type="ARBA" id="ARBA00023015"/>
    </source>
</evidence>
<evidence type="ECO:0000256" key="6">
    <source>
        <dbReference type="SAM" id="MobiDB-lite"/>
    </source>
</evidence>
<dbReference type="CDD" id="cd00067">
    <property type="entry name" value="GAL4"/>
    <property type="match status" value="1"/>
</dbReference>
<dbReference type="PANTHER" id="PTHR31845">
    <property type="entry name" value="FINGER DOMAIN PROTEIN, PUTATIVE-RELATED"/>
    <property type="match status" value="1"/>
</dbReference>
<accession>A0A2H3A9Q0</accession>
<evidence type="ECO:0000259" key="7">
    <source>
        <dbReference type="PROSITE" id="PS00463"/>
    </source>
</evidence>
<dbReference type="PROSITE" id="PS00463">
    <property type="entry name" value="ZN2_CY6_FUNGAL_1"/>
    <property type="match status" value="1"/>
</dbReference>
<keyword evidence="9" id="KW-1185">Reference proteome</keyword>
<dbReference type="AlphaFoldDB" id="A0A2H3A9Q0"/>
<dbReference type="Gene3D" id="4.10.240.10">
    <property type="entry name" value="Zn(2)-C6 fungal-type DNA-binding domain"/>
    <property type="match status" value="1"/>
</dbReference>
<feature type="domain" description="Zn(2)-C6 fungal-type" evidence="7">
    <location>
        <begin position="10"/>
        <end position="41"/>
    </location>
</feature>
<feature type="region of interest" description="Disordered" evidence="6">
    <location>
        <begin position="40"/>
        <end position="63"/>
    </location>
</feature>
<dbReference type="SMART" id="SM00066">
    <property type="entry name" value="GAL4"/>
    <property type="match status" value="1"/>
</dbReference>
<dbReference type="Proteomes" id="UP000219286">
    <property type="component" value="Unassembled WGS sequence"/>
</dbReference>
<comment type="subcellular location">
    <subcellularLocation>
        <location evidence="1">Nucleus</location>
    </subcellularLocation>
</comment>
<comment type="caution">
    <text evidence="8">The sequence shown here is derived from an EMBL/GenBank/DDBJ whole genome shotgun (WGS) entry which is preliminary data.</text>
</comment>
<keyword evidence="5" id="KW-0539">Nucleus</keyword>
<dbReference type="InterPro" id="IPR051089">
    <property type="entry name" value="prtT"/>
</dbReference>
<evidence type="ECO:0000256" key="4">
    <source>
        <dbReference type="ARBA" id="ARBA00023163"/>
    </source>
</evidence>
<dbReference type="GO" id="GO:0000976">
    <property type="term" value="F:transcription cis-regulatory region binding"/>
    <property type="evidence" value="ECO:0007669"/>
    <property type="project" value="TreeGrafter"/>
</dbReference>
<evidence type="ECO:0000313" key="9">
    <source>
        <dbReference type="Proteomes" id="UP000219286"/>
    </source>
</evidence>
<dbReference type="InterPro" id="IPR001138">
    <property type="entry name" value="Zn2Cys6_DnaBD"/>
</dbReference>
<evidence type="ECO:0000256" key="5">
    <source>
        <dbReference type="ARBA" id="ARBA00023242"/>
    </source>
</evidence>
<dbReference type="GO" id="GO:0005634">
    <property type="term" value="C:nucleus"/>
    <property type="evidence" value="ECO:0007669"/>
    <property type="project" value="UniProtKB-SubCell"/>
</dbReference>
<evidence type="ECO:0000256" key="1">
    <source>
        <dbReference type="ARBA" id="ARBA00004123"/>
    </source>
</evidence>